<evidence type="ECO:0000256" key="8">
    <source>
        <dbReference type="ARBA" id="ARBA00023180"/>
    </source>
</evidence>
<dbReference type="InterPro" id="IPR001611">
    <property type="entry name" value="Leu-rich_rpt"/>
</dbReference>
<dbReference type="SUPFAM" id="SSF52058">
    <property type="entry name" value="L domain-like"/>
    <property type="match status" value="1"/>
</dbReference>
<dbReference type="PANTHER" id="PTHR48007">
    <property type="entry name" value="LEUCINE-RICH REPEAT RECEPTOR-LIKE PROTEIN KINASE PXC1"/>
    <property type="match status" value="1"/>
</dbReference>
<dbReference type="Gene3D" id="3.80.10.10">
    <property type="entry name" value="Ribonuclease Inhibitor"/>
    <property type="match status" value="2"/>
</dbReference>
<dbReference type="Pfam" id="PF08263">
    <property type="entry name" value="LRRNT_2"/>
    <property type="match status" value="1"/>
</dbReference>
<evidence type="ECO:0000256" key="3">
    <source>
        <dbReference type="ARBA" id="ARBA00022692"/>
    </source>
</evidence>
<keyword evidence="4" id="KW-0732">Signal</keyword>
<keyword evidence="6 10" id="KW-1133">Transmembrane helix</keyword>
<evidence type="ECO:0000313" key="12">
    <source>
        <dbReference type="EMBL" id="KAK7294474.1"/>
    </source>
</evidence>
<feature type="domain" description="Protein kinase" evidence="11">
    <location>
        <begin position="371"/>
        <end position="645"/>
    </location>
</feature>
<dbReference type="InterPro" id="IPR032675">
    <property type="entry name" value="LRR_dom_sf"/>
</dbReference>
<keyword evidence="3 10" id="KW-0812">Transmembrane</keyword>
<feature type="region of interest" description="Disordered" evidence="9">
    <location>
        <begin position="322"/>
        <end position="347"/>
    </location>
</feature>
<dbReference type="InterPro" id="IPR046959">
    <property type="entry name" value="PRK1-6/SRF4-like"/>
</dbReference>
<dbReference type="AlphaFoldDB" id="A0AAN9JBY7"/>
<feature type="region of interest" description="Disordered" evidence="9">
    <location>
        <begin position="232"/>
        <end position="259"/>
    </location>
</feature>
<dbReference type="PROSITE" id="PS50011">
    <property type="entry name" value="PROTEIN_KINASE_DOM"/>
    <property type="match status" value="1"/>
</dbReference>
<feature type="transmembrane region" description="Helical" evidence="10">
    <location>
        <begin position="268"/>
        <end position="289"/>
    </location>
</feature>
<evidence type="ECO:0000256" key="5">
    <source>
        <dbReference type="ARBA" id="ARBA00022737"/>
    </source>
</evidence>
<evidence type="ECO:0000259" key="11">
    <source>
        <dbReference type="PROSITE" id="PS50011"/>
    </source>
</evidence>
<dbReference type="PANTHER" id="PTHR48007:SF38">
    <property type="entry name" value="LEUCINE-RICH REPEAT PROTEIN KINASE FAMILY PROTEIN"/>
    <property type="match status" value="1"/>
</dbReference>
<dbReference type="GO" id="GO:0005524">
    <property type="term" value="F:ATP binding"/>
    <property type="evidence" value="ECO:0007669"/>
    <property type="project" value="InterPro"/>
</dbReference>
<dbReference type="Gene3D" id="1.10.510.10">
    <property type="entry name" value="Transferase(Phosphotransferase) domain 1"/>
    <property type="match status" value="1"/>
</dbReference>
<dbReference type="InterPro" id="IPR000719">
    <property type="entry name" value="Prot_kinase_dom"/>
</dbReference>
<dbReference type="Pfam" id="PF13855">
    <property type="entry name" value="LRR_8"/>
    <property type="match status" value="1"/>
</dbReference>
<dbReference type="InterPro" id="IPR011009">
    <property type="entry name" value="Kinase-like_dom_sf"/>
</dbReference>
<dbReference type="GO" id="GO:0004672">
    <property type="term" value="F:protein kinase activity"/>
    <property type="evidence" value="ECO:0007669"/>
    <property type="project" value="InterPro"/>
</dbReference>
<keyword evidence="2" id="KW-0433">Leucine-rich repeat</keyword>
<dbReference type="EMBL" id="JAYKXN010000004">
    <property type="protein sequence ID" value="KAK7294474.1"/>
    <property type="molecule type" value="Genomic_DNA"/>
</dbReference>
<comment type="caution">
    <text evidence="12">The sequence shown here is derived from an EMBL/GenBank/DDBJ whole genome shotgun (WGS) entry which is preliminary data.</text>
</comment>
<evidence type="ECO:0000256" key="6">
    <source>
        <dbReference type="ARBA" id="ARBA00022989"/>
    </source>
</evidence>
<dbReference type="InterPro" id="IPR013210">
    <property type="entry name" value="LRR_N_plant-typ"/>
</dbReference>
<keyword evidence="7 10" id="KW-0472">Membrane</keyword>
<evidence type="ECO:0000256" key="1">
    <source>
        <dbReference type="ARBA" id="ARBA00004370"/>
    </source>
</evidence>
<evidence type="ECO:0000256" key="10">
    <source>
        <dbReference type="SAM" id="Phobius"/>
    </source>
</evidence>
<keyword evidence="13" id="KW-1185">Reference proteome</keyword>
<keyword evidence="5" id="KW-0677">Repeat</keyword>
<evidence type="ECO:0000256" key="2">
    <source>
        <dbReference type="ARBA" id="ARBA00022614"/>
    </source>
</evidence>
<evidence type="ECO:0000256" key="7">
    <source>
        <dbReference type="ARBA" id="ARBA00023136"/>
    </source>
</evidence>
<sequence length="702" mass="76654">MAIAPAIPHPTLIIIVIIIINVHVINSMSESEALLSFKSSFSNAKTLVTWVAGSVPCTEDDQWEGIICFNGFVTGLRLEGMRLLGENINVDALLELKGLRTISIANNNFSGSIPKFNKIGFLKTLYLSGNKFSGDIPHEYFQGMRSLKKLWLSNNEFTGLVPSSLAQVPHLMELHLENNQFSGGLPSLDNPSLMRFNVSNNKLEGEVPVSMLRFGESAFAGNPGLCGDKFRKTCGKPREGPSPAPADDQNNVDDDNVIVPDRSGSSTLQIAGIVLTSVLLVSLVVFMVVRARRKKDEDLGIVGEEGSDEGAVKVQVTGPVRRNLDAGTSMRKTSSASSSRKLSSSHQGKSVGELVMVNDEKGVFGLPDLMRAAAEVLGNGGFGSSYKAVMVNGVAVVVKRTREISALGKEEFDAEMRKIGKLKHWNILTPLAYHYRKDEKLIISEYVPRGSLLFLLHGDRGPSHADLDWPARLKIVRGIAEGMRYLHTELASSNLPHGNLKSSNVLLGPDYEPMLVDHGFSHMIHPSSVAQSQFAYKAPEAAQHCQISQKCDVYCFGVVILEILTGKFPSQYLSNGKGGTDVVQWVANAISEGRELELLDPEIASSRKNSVHEMEQLLHIGAACTESNPEHRLDMMEAIRRIEKIQCEGVHQESIRIEGLPPLRDGYANSQVGDSQGHADQSPRRHGTNSFGSRDNFEIGPS</sequence>
<dbReference type="Proteomes" id="UP001359559">
    <property type="component" value="Unassembled WGS sequence"/>
</dbReference>
<dbReference type="Gene3D" id="3.30.200.20">
    <property type="entry name" value="Phosphorylase Kinase, domain 1"/>
    <property type="match status" value="1"/>
</dbReference>
<dbReference type="SUPFAM" id="SSF56112">
    <property type="entry name" value="Protein kinase-like (PK-like)"/>
    <property type="match status" value="1"/>
</dbReference>
<dbReference type="FunFam" id="3.80.10.10:FF:000041">
    <property type="entry name" value="LRR receptor-like serine/threonine-protein kinase ERECTA"/>
    <property type="match status" value="1"/>
</dbReference>
<comment type="subcellular location">
    <subcellularLocation>
        <location evidence="1">Membrane</location>
    </subcellularLocation>
</comment>
<feature type="compositionally biased region" description="Low complexity" evidence="9">
    <location>
        <begin position="329"/>
        <end position="347"/>
    </location>
</feature>
<organism evidence="12 13">
    <name type="scientific">Clitoria ternatea</name>
    <name type="common">Butterfly pea</name>
    <dbReference type="NCBI Taxonomy" id="43366"/>
    <lineage>
        <taxon>Eukaryota</taxon>
        <taxon>Viridiplantae</taxon>
        <taxon>Streptophyta</taxon>
        <taxon>Embryophyta</taxon>
        <taxon>Tracheophyta</taxon>
        <taxon>Spermatophyta</taxon>
        <taxon>Magnoliopsida</taxon>
        <taxon>eudicotyledons</taxon>
        <taxon>Gunneridae</taxon>
        <taxon>Pentapetalae</taxon>
        <taxon>rosids</taxon>
        <taxon>fabids</taxon>
        <taxon>Fabales</taxon>
        <taxon>Fabaceae</taxon>
        <taxon>Papilionoideae</taxon>
        <taxon>50 kb inversion clade</taxon>
        <taxon>NPAAA clade</taxon>
        <taxon>indigoferoid/millettioid clade</taxon>
        <taxon>Phaseoleae</taxon>
        <taxon>Clitoria</taxon>
    </lineage>
</organism>
<dbReference type="GO" id="GO:0016020">
    <property type="term" value="C:membrane"/>
    <property type="evidence" value="ECO:0007669"/>
    <property type="project" value="UniProtKB-SubCell"/>
</dbReference>
<keyword evidence="8" id="KW-0325">Glycoprotein</keyword>
<gene>
    <name evidence="12" type="ORF">RJT34_17363</name>
</gene>
<feature type="region of interest" description="Disordered" evidence="9">
    <location>
        <begin position="661"/>
        <end position="702"/>
    </location>
</feature>
<feature type="transmembrane region" description="Helical" evidence="10">
    <location>
        <begin position="12"/>
        <end position="29"/>
    </location>
</feature>
<protein>
    <recommendedName>
        <fullName evidence="11">Protein kinase domain-containing protein</fullName>
    </recommendedName>
</protein>
<evidence type="ECO:0000256" key="4">
    <source>
        <dbReference type="ARBA" id="ARBA00022729"/>
    </source>
</evidence>
<accession>A0AAN9JBY7</accession>
<proteinExistence type="predicted"/>
<dbReference type="InterPro" id="IPR001245">
    <property type="entry name" value="Ser-Thr/Tyr_kinase_cat_dom"/>
</dbReference>
<evidence type="ECO:0000256" key="9">
    <source>
        <dbReference type="SAM" id="MobiDB-lite"/>
    </source>
</evidence>
<dbReference type="Pfam" id="PF07714">
    <property type="entry name" value="PK_Tyr_Ser-Thr"/>
    <property type="match status" value="1"/>
</dbReference>
<reference evidence="12 13" key="1">
    <citation type="submission" date="2024-01" db="EMBL/GenBank/DDBJ databases">
        <title>The genomes of 5 underutilized Papilionoideae crops provide insights into root nodulation and disease resistance.</title>
        <authorList>
            <person name="Yuan L."/>
        </authorList>
    </citation>
    <scope>NUCLEOTIDE SEQUENCE [LARGE SCALE GENOMIC DNA]</scope>
    <source>
        <strain evidence="12">LY-2023</strain>
        <tissue evidence="12">Leaf</tissue>
    </source>
</reference>
<evidence type="ECO:0000313" key="13">
    <source>
        <dbReference type="Proteomes" id="UP001359559"/>
    </source>
</evidence>
<name>A0AAN9JBY7_CLITE</name>